<comment type="caution">
    <text evidence="2">The sequence shown here is derived from an EMBL/GenBank/DDBJ whole genome shotgun (WGS) entry which is preliminary data.</text>
</comment>
<proteinExistence type="predicted"/>
<sequence>MFNTTATAQHVTPMPAGIAPEKGVELLQDHELFIQCDPHMVKYEPTDTAWGPEPTLPDGRGVKAVAAPKCYQVTDKVHALPAGLWDSDVVSTYEFINIERGVFVRVRSPLNTSMETVWEIRESASEDGGWELVEDVVIKCSRFLVGIVKNTCETGWKGIHEKMVGKLEQSP</sequence>
<dbReference type="EMBL" id="NRSZ01000530">
    <property type="protein sequence ID" value="PNY26584.1"/>
    <property type="molecule type" value="Genomic_DNA"/>
</dbReference>
<dbReference type="Proteomes" id="UP000236621">
    <property type="component" value="Unassembled WGS sequence"/>
</dbReference>
<dbReference type="InterPro" id="IPR055481">
    <property type="entry name" value="DUF7053"/>
</dbReference>
<name>A0A2K3QGA9_9HYPO</name>
<accession>A0A2K3QGA9</accession>
<protein>
    <recommendedName>
        <fullName evidence="1">DUF7053 domain-containing protein</fullName>
    </recommendedName>
</protein>
<dbReference type="OrthoDB" id="4794810at2759"/>
<evidence type="ECO:0000313" key="2">
    <source>
        <dbReference type="EMBL" id="PNY26584.1"/>
    </source>
</evidence>
<organism evidence="2 3">
    <name type="scientific">Tolypocladium capitatum</name>
    <dbReference type="NCBI Taxonomy" id="45235"/>
    <lineage>
        <taxon>Eukaryota</taxon>
        <taxon>Fungi</taxon>
        <taxon>Dikarya</taxon>
        <taxon>Ascomycota</taxon>
        <taxon>Pezizomycotina</taxon>
        <taxon>Sordariomycetes</taxon>
        <taxon>Hypocreomycetidae</taxon>
        <taxon>Hypocreales</taxon>
        <taxon>Ophiocordycipitaceae</taxon>
        <taxon>Tolypocladium</taxon>
    </lineage>
</organism>
<dbReference type="STRING" id="45235.A0A2K3QGA9"/>
<keyword evidence="3" id="KW-1185">Reference proteome</keyword>
<evidence type="ECO:0000259" key="1">
    <source>
        <dbReference type="Pfam" id="PF23155"/>
    </source>
</evidence>
<dbReference type="PANTHER" id="PTHR38117:SF1">
    <property type="entry name" value="DUF3074 DOMAIN-CONTAINING PROTEIN"/>
    <property type="match status" value="1"/>
</dbReference>
<dbReference type="PANTHER" id="PTHR38117">
    <property type="entry name" value="NACHT AND WD40 DOMAIN PROTEIN"/>
    <property type="match status" value="1"/>
</dbReference>
<reference evidence="2 3" key="1">
    <citation type="submission" date="2017-08" db="EMBL/GenBank/DDBJ databases">
        <title>Harnessing the power of phylogenomics to disentangle the directionality and signatures of interkingdom host jumping in the parasitic fungal genus Tolypocladium.</title>
        <authorList>
            <person name="Quandt C.A."/>
            <person name="Patterson W."/>
            <person name="Spatafora J.W."/>
        </authorList>
    </citation>
    <scope>NUCLEOTIDE SEQUENCE [LARGE SCALE GENOMIC DNA]</scope>
    <source>
        <strain evidence="2 3">CBS 113982</strain>
    </source>
</reference>
<evidence type="ECO:0000313" key="3">
    <source>
        <dbReference type="Proteomes" id="UP000236621"/>
    </source>
</evidence>
<dbReference type="Pfam" id="PF23155">
    <property type="entry name" value="DUF7053"/>
    <property type="match status" value="1"/>
</dbReference>
<gene>
    <name evidence="2" type="ORF">TCAP_03489</name>
</gene>
<feature type="domain" description="DUF7053" evidence="1">
    <location>
        <begin position="4"/>
        <end position="168"/>
    </location>
</feature>
<dbReference type="AlphaFoldDB" id="A0A2K3QGA9"/>